<dbReference type="InterPro" id="IPR036869">
    <property type="entry name" value="J_dom_sf"/>
</dbReference>
<dbReference type="Gene3D" id="1.10.287.110">
    <property type="entry name" value="DnaJ domain"/>
    <property type="match status" value="1"/>
</dbReference>
<dbReference type="SUPFAM" id="SSF46565">
    <property type="entry name" value="Chaperone J-domain"/>
    <property type="match status" value="1"/>
</dbReference>
<dbReference type="InterPro" id="IPR014018">
    <property type="entry name" value="SecA_motor_DEAD"/>
</dbReference>
<feature type="domain" description="Helicase C-terminal" evidence="5">
    <location>
        <begin position="764"/>
        <end position="924"/>
    </location>
</feature>
<feature type="domain" description="SecA family profile" evidence="6">
    <location>
        <begin position="378"/>
        <end position="916"/>
    </location>
</feature>
<evidence type="ECO:0000256" key="3">
    <source>
        <dbReference type="ARBA" id="ARBA00023010"/>
    </source>
</evidence>
<dbReference type="OrthoDB" id="6705716at2759"/>
<evidence type="ECO:0000259" key="4">
    <source>
        <dbReference type="PROSITE" id="PS50076"/>
    </source>
</evidence>
<dbReference type="PROSITE" id="PS51196">
    <property type="entry name" value="SECA_MOTOR_DEAD"/>
    <property type="match status" value="1"/>
</dbReference>
<dbReference type="GO" id="GO:0017038">
    <property type="term" value="P:protein import"/>
    <property type="evidence" value="ECO:0007669"/>
    <property type="project" value="InterPro"/>
</dbReference>
<dbReference type="Proteomes" id="UP000292052">
    <property type="component" value="Unassembled WGS sequence"/>
</dbReference>
<accession>A0A482VD88</accession>
<dbReference type="GO" id="GO:0005524">
    <property type="term" value="F:ATP binding"/>
    <property type="evidence" value="ECO:0007669"/>
    <property type="project" value="InterPro"/>
</dbReference>
<evidence type="ECO:0000313" key="8">
    <source>
        <dbReference type="Proteomes" id="UP000292052"/>
    </source>
</evidence>
<dbReference type="InterPro" id="IPR027417">
    <property type="entry name" value="P-loop_NTPase"/>
</dbReference>
<evidence type="ECO:0000313" key="7">
    <source>
        <dbReference type="EMBL" id="RZB41657.1"/>
    </source>
</evidence>
<dbReference type="PROSITE" id="PS51194">
    <property type="entry name" value="HELICASE_CTER"/>
    <property type="match status" value="1"/>
</dbReference>
<comment type="caution">
    <text evidence="7">The sequence shown here is derived from an EMBL/GenBank/DDBJ whole genome shotgun (WGS) entry which is preliminary data.</text>
</comment>
<dbReference type="Gene3D" id="3.40.50.300">
    <property type="entry name" value="P-loop containing nucleotide triphosphate hydrolases"/>
    <property type="match status" value="3"/>
</dbReference>
<dbReference type="STRING" id="1661398.A0A482VD88"/>
<dbReference type="SMART" id="SM00957">
    <property type="entry name" value="SecA_DEAD"/>
    <property type="match status" value="1"/>
</dbReference>
<gene>
    <name evidence="7" type="ORF">BDFB_010502</name>
</gene>
<proteinExistence type="predicted"/>
<evidence type="ECO:0008006" key="9">
    <source>
        <dbReference type="Google" id="ProtNLM"/>
    </source>
</evidence>
<dbReference type="SMART" id="SM00271">
    <property type="entry name" value="DnaJ"/>
    <property type="match status" value="1"/>
</dbReference>
<dbReference type="InterPro" id="IPR011115">
    <property type="entry name" value="SecA_DEAD"/>
</dbReference>
<protein>
    <recommendedName>
        <fullName evidence="9">Protein translocase subunit SecA</fullName>
    </recommendedName>
</protein>
<keyword evidence="8" id="KW-1185">Reference proteome</keyword>
<dbReference type="PROSITE" id="PS50076">
    <property type="entry name" value="DNAJ_2"/>
    <property type="match status" value="1"/>
</dbReference>
<dbReference type="SUPFAM" id="SSF52540">
    <property type="entry name" value="P-loop containing nucleoside triphosphate hydrolases"/>
    <property type="match status" value="2"/>
</dbReference>
<keyword evidence="1" id="KW-0963">Cytoplasm</keyword>
<keyword evidence="2" id="KW-0653">Protein transport</keyword>
<dbReference type="GO" id="GO:0016020">
    <property type="term" value="C:membrane"/>
    <property type="evidence" value="ECO:0007669"/>
    <property type="project" value="InterPro"/>
</dbReference>
<evidence type="ECO:0000259" key="5">
    <source>
        <dbReference type="PROSITE" id="PS51194"/>
    </source>
</evidence>
<dbReference type="Pfam" id="PF07517">
    <property type="entry name" value="SecA_DEAD"/>
    <property type="match status" value="2"/>
</dbReference>
<organism evidence="7 8">
    <name type="scientific">Asbolus verrucosus</name>
    <name type="common">Desert ironclad beetle</name>
    <dbReference type="NCBI Taxonomy" id="1661398"/>
    <lineage>
        <taxon>Eukaryota</taxon>
        <taxon>Metazoa</taxon>
        <taxon>Ecdysozoa</taxon>
        <taxon>Arthropoda</taxon>
        <taxon>Hexapoda</taxon>
        <taxon>Insecta</taxon>
        <taxon>Pterygota</taxon>
        <taxon>Neoptera</taxon>
        <taxon>Endopterygota</taxon>
        <taxon>Coleoptera</taxon>
        <taxon>Polyphaga</taxon>
        <taxon>Cucujiformia</taxon>
        <taxon>Tenebrionidae</taxon>
        <taxon>Pimeliinae</taxon>
        <taxon>Asbolus</taxon>
    </lineage>
</organism>
<dbReference type="GO" id="GO:0006886">
    <property type="term" value="P:intracellular protein transport"/>
    <property type="evidence" value="ECO:0007669"/>
    <property type="project" value="InterPro"/>
</dbReference>
<dbReference type="InterPro" id="IPR001623">
    <property type="entry name" value="DnaJ_domain"/>
</dbReference>
<keyword evidence="2" id="KW-0813">Transport</keyword>
<dbReference type="PRINTS" id="PR00625">
    <property type="entry name" value="JDOMAIN"/>
</dbReference>
<dbReference type="InterPro" id="IPR001650">
    <property type="entry name" value="Helicase_C-like"/>
</dbReference>
<dbReference type="CDD" id="cd06257">
    <property type="entry name" value="DnaJ"/>
    <property type="match status" value="1"/>
</dbReference>
<evidence type="ECO:0000256" key="2">
    <source>
        <dbReference type="ARBA" id="ARBA00022927"/>
    </source>
</evidence>
<sequence>MQRFSAKTRIEERKKIKDMASQPSSAIIETNDETATKFFAGKSYTKEDITSCVKSLLAQYEHNFDHQFAIMENILKFDQVFEKFDIDGKQPFFVVYGKPTDRWVLFCLIRNKNEVIKMLYKDSSGAKIPLKLEDKIRKKIPLVEIVVQNIKDQDQDDHYLYGPLCLRNLKIMLECFKKDAENFIENFSKVQFSVPVSLNKDKFNNVISLTNELSENVEFKIKLREFIDKLPLDWGSDMLEYKKIMEEELEKDEEDVDINKIKETREKYLKQENIDKFLKDYKLNEKEMTEESKEFELDIQKVFPDEMKKLSKILEVLDNIKIDKQLYAALENISEILDIDYKKMKSFYEFKLKKDDRSENEKLNPDSISDIAKNLPTMRDGAQIDCTPLEQLLAEITLGMDQNDSSCPQHSQEDIQDLERKYHLVKNKYENWKNSNIHDINIWAKSVKGHLGTSDDDICETMANMDRALNLLTGGHRLRDTQILAVLIFLHGENNQGRLCQIKTGEGKTVIVSLLAVIRALQGHTVDGGRNDFKIGYSADVLYGTISNFQFDYLKDTFEGFNIRNERRFGQVILDEVDSMLVDNGGHIAKLASPYPGMESLRYIYIKIWQELHKAEESFVEETQAKIKEFLKQHPDKTEAKMEYEKFIQEIIRNERKIIKDKIKASNPTACPLVPAHLKEYLKHNLHLTFESLTSSFISNIGYIKNYADKFIFGLTGTLGSRAEQELLSNIYNINYAKLPTYKQKTFDELPGLVTNDSSWHILLTVEVMEKIDEGRAVLVICETEQDLLTVEKNLQILQNVDFRIRIFANEDNAKETDEKVKIGDIILATNIAGRGTNFKTEEDLEANGGLHVCVGFLPCNLRVEGQAFGRTSRQGNSGTAQLIIRQSEVDELGILEENPNFTIIKQERDRLERERLEEIKNILVRELNFKDELFGYFSEFYRNLKQEKLTREYMFVLQDLKEFWAFWLEKKNFKGKNLGNVTPEREFKNFITQARNIIDGHIQHNPFYCVALADHYLEKGDRTKAASMLHRAIDMSHDENFDLLAGAHLKLFEIAIADGEQVMERFRKAVANIFFINVSKNENYKHEALKHLNHAEAAVKKEIDYIEKHLTVDEQTGNKYFQKILKQNEVKNLFLKHVYSRLCCLKVHYSNITHLKEMIQTIPGGVDLNGTAETTLKNLDKMDPTIKWNYMKGKFISYGVSLITFGISAITQSVTILTKAVAFCRKLSSFLRNSTYLKNLCNKLANLVDRMGDFLEGLLTTAKFNKLSEAEQLDELTKLKQTGQLEKFKQFGGFAKLAELEDLQKAGKLKELTRTELLVGFMKKVGMETGKNVAKSLVKEYIINPMLSLVFQRLIQQIKEHFKNILKKSIRESDDLMEKLRTTLVEEIDEALDEFNDTDEVVKTAKEIAFDILGQLNSSTVDALTLTCNTITAIKEIDSYVNHSVFYLRSKLQGGDQDNNVDLIVDDICTKFSDKMFSLLLDILKNEFTILKDNMGVILGHNLKKVGDSEETIFGNKSKNGKEQNSITTTEPVKKKEDPCLVLGLPSNASLVEVKRKYRILALQTHPDKNLNDPNATEKMQKINDAYDEF</sequence>
<dbReference type="EMBL" id="QDEB01112435">
    <property type="protein sequence ID" value="RZB41657.1"/>
    <property type="molecule type" value="Genomic_DNA"/>
</dbReference>
<dbReference type="PANTHER" id="PTHR30612:SF0">
    <property type="entry name" value="CHLOROPLAST PROTEIN-TRANSPORTING ATPASE"/>
    <property type="match status" value="1"/>
</dbReference>
<dbReference type="InterPro" id="IPR000185">
    <property type="entry name" value="SecA"/>
</dbReference>
<feature type="domain" description="J" evidence="4">
    <location>
        <begin position="1539"/>
        <end position="1591"/>
    </location>
</feature>
<dbReference type="PANTHER" id="PTHR30612">
    <property type="entry name" value="SECA INNER MEMBRANE COMPONENT OF SEC PROTEIN SECRETION SYSTEM"/>
    <property type="match status" value="1"/>
</dbReference>
<name>A0A482VD88_ASBVE</name>
<feature type="non-terminal residue" evidence="7">
    <location>
        <position position="1591"/>
    </location>
</feature>
<evidence type="ECO:0000259" key="6">
    <source>
        <dbReference type="PROSITE" id="PS51196"/>
    </source>
</evidence>
<reference evidence="7 8" key="1">
    <citation type="submission" date="2017-03" db="EMBL/GenBank/DDBJ databases">
        <title>Genome of the blue death feigning beetle - Asbolus verrucosus.</title>
        <authorList>
            <person name="Rider S.D."/>
        </authorList>
    </citation>
    <scope>NUCLEOTIDE SEQUENCE [LARGE SCALE GENOMIC DNA]</scope>
    <source>
        <strain evidence="7">Butters</strain>
        <tissue evidence="7">Head and leg muscle</tissue>
    </source>
</reference>
<keyword evidence="3" id="KW-0811">Translocation</keyword>
<evidence type="ECO:0000256" key="1">
    <source>
        <dbReference type="ARBA" id="ARBA00022490"/>
    </source>
</evidence>
<dbReference type="GO" id="GO:0006605">
    <property type="term" value="P:protein targeting"/>
    <property type="evidence" value="ECO:0007669"/>
    <property type="project" value="InterPro"/>
</dbReference>
<dbReference type="FunFam" id="3.40.50.300:FF:003215">
    <property type="entry name" value="Si:dkey-187j14.8"/>
    <property type="match status" value="1"/>
</dbReference>
<dbReference type="Pfam" id="PF00226">
    <property type="entry name" value="DnaJ"/>
    <property type="match status" value="1"/>
</dbReference>